<dbReference type="PANTHER" id="PTHR39198:SF1">
    <property type="entry name" value="ALPHA-GALACTOSIDASE NEW3 DOMAIN-CONTAINING PROTEIN"/>
    <property type="match status" value="1"/>
</dbReference>
<dbReference type="EMBL" id="MFIX01000131">
    <property type="protein sequence ID" value="OGG03717.1"/>
    <property type="molecule type" value="Genomic_DNA"/>
</dbReference>
<dbReference type="Proteomes" id="UP000179129">
    <property type="component" value="Unassembled WGS sequence"/>
</dbReference>
<dbReference type="PANTHER" id="PTHR39198">
    <property type="entry name" value="HYPOTHETICAL MEMBRANE PROTEIN, CONSERVED"/>
    <property type="match status" value="1"/>
</dbReference>
<accession>A0A1F5YUS8</accession>
<comment type="caution">
    <text evidence="3">The sequence shown here is derived from an EMBL/GenBank/DDBJ whole genome shotgun (WGS) entry which is preliminary data.</text>
</comment>
<evidence type="ECO:0000256" key="1">
    <source>
        <dbReference type="SAM" id="Phobius"/>
    </source>
</evidence>
<gene>
    <name evidence="3" type="ORF">A3F83_00805</name>
</gene>
<dbReference type="InterPro" id="IPR018905">
    <property type="entry name" value="A-galactase_NEW3"/>
</dbReference>
<feature type="domain" description="Alpha-galactosidase NEW3" evidence="2">
    <location>
        <begin position="295"/>
        <end position="367"/>
    </location>
</feature>
<keyword evidence="1" id="KW-0472">Membrane</keyword>
<sequence>MGREVDYQKLILRVIGQQSYIIVERAVKYQNASGERRVRVTLRSTMEGNQDYLNQFQEHFDVFTPEMRSSKIYNIFVSLIGLADNTIIGVPYEEHIPTLDLGGAATADFGLLKDVETVKVTLNYGGRKDEKSIYLEKDASANVVDINSTQFSQEVDLGGAASFDLTLERFSSSDDVYKLALVNLPRQVSYDFLDGETGARLSQVKFVQGVNTKKLSLKAYLPERDDEQVVIDRPLEFYALVLALGQFEKMGDLAGRTFGSKELEALGVGMVRLELIPRGVGRIEVRAPSLYHEITVGDSVVMEVTVKNIGTRRLDNIKISTDNPLNWRSSVAPDLIRSLDPEKEEIVRLALLPPSDVGVGAQEVKIKTEAMADNRRVQTEDKTVRIQVRAKAELLWTSVLVLALVGLLVGIVVFGVKISRR</sequence>
<feature type="transmembrane region" description="Helical" evidence="1">
    <location>
        <begin position="394"/>
        <end position="416"/>
    </location>
</feature>
<dbReference type="AlphaFoldDB" id="A0A1F5YUS8"/>
<protein>
    <recommendedName>
        <fullName evidence="2">Alpha-galactosidase NEW3 domain-containing protein</fullName>
    </recommendedName>
</protein>
<name>A0A1F5YUS8_9BACT</name>
<dbReference type="Pfam" id="PF10633">
    <property type="entry name" value="NPCBM_assoc"/>
    <property type="match status" value="1"/>
</dbReference>
<organism evidence="3 4">
    <name type="scientific">Candidatus Glassbacteria bacterium RIFCSPLOWO2_12_FULL_58_11</name>
    <dbReference type="NCBI Taxonomy" id="1817867"/>
    <lineage>
        <taxon>Bacteria</taxon>
        <taxon>Candidatus Glassiibacteriota</taxon>
    </lineage>
</organism>
<evidence type="ECO:0000313" key="4">
    <source>
        <dbReference type="Proteomes" id="UP000179129"/>
    </source>
</evidence>
<dbReference type="STRING" id="1817867.A3F83_00805"/>
<keyword evidence="1" id="KW-0812">Transmembrane</keyword>
<reference evidence="3 4" key="1">
    <citation type="journal article" date="2016" name="Nat. Commun.">
        <title>Thousands of microbial genomes shed light on interconnected biogeochemical processes in an aquifer system.</title>
        <authorList>
            <person name="Anantharaman K."/>
            <person name="Brown C.T."/>
            <person name="Hug L.A."/>
            <person name="Sharon I."/>
            <person name="Castelle C.J."/>
            <person name="Probst A.J."/>
            <person name="Thomas B.C."/>
            <person name="Singh A."/>
            <person name="Wilkins M.J."/>
            <person name="Karaoz U."/>
            <person name="Brodie E.L."/>
            <person name="Williams K.H."/>
            <person name="Hubbard S.S."/>
            <person name="Banfield J.F."/>
        </authorList>
    </citation>
    <scope>NUCLEOTIDE SEQUENCE [LARGE SCALE GENOMIC DNA]</scope>
</reference>
<keyword evidence="1" id="KW-1133">Transmembrane helix</keyword>
<proteinExistence type="predicted"/>
<evidence type="ECO:0000259" key="2">
    <source>
        <dbReference type="Pfam" id="PF10633"/>
    </source>
</evidence>
<evidence type="ECO:0000313" key="3">
    <source>
        <dbReference type="EMBL" id="OGG03717.1"/>
    </source>
</evidence>